<dbReference type="PROSITE" id="PS50914">
    <property type="entry name" value="BON"/>
    <property type="match status" value="1"/>
</dbReference>
<evidence type="ECO:0000313" key="4">
    <source>
        <dbReference type="EMBL" id="BAL96199.1"/>
    </source>
</evidence>
<dbReference type="RefSeq" id="WP_014429060.1">
    <property type="nucleotide sequence ID" value="NC_017075.1"/>
</dbReference>
<dbReference type="InterPro" id="IPR007055">
    <property type="entry name" value="BON_dom"/>
</dbReference>
<accession>I0HT62</accession>
<feature type="compositionally biased region" description="Low complexity" evidence="1">
    <location>
        <begin position="40"/>
        <end position="53"/>
    </location>
</feature>
<gene>
    <name evidence="4" type="ordered locus">RGE_28600</name>
</gene>
<feature type="signal peptide" evidence="2">
    <location>
        <begin position="1"/>
        <end position="21"/>
    </location>
</feature>
<sequence length="147" mass="14866">MNSTRRPLAATVIAAAVAALALTACGRNDDRSAGEKIDSATAAAGNTAERAGNSVEKAAERTGDAIGNATDRAGAAIDDASVTARVNAELAKDPDLSALRINVDTDAGRVVLKGSAPDAAARERATEIAARVEGVKGVDNRLEVKKS</sequence>
<dbReference type="InterPro" id="IPR014004">
    <property type="entry name" value="Transpt-assoc_nodulatn_dom_bac"/>
</dbReference>
<dbReference type="SMART" id="SM00749">
    <property type="entry name" value="BON"/>
    <property type="match status" value="1"/>
</dbReference>
<organism evidence="4 5">
    <name type="scientific">Rubrivivax gelatinosus (strain NBRC 100245 / IL144)</name>
    <dbReference type="NCBI Taxonomy" id="983917"/>
    <lineage>
        <taxon>Bacteria</taxon>
        <taxon>Pseudomonadati</taxon>
        <taxon>Pseudomonadota</taxon>
        <taxon>Betaproteobacteria</taxon>
        <taxon>Burkholderiales</taxon>
        <taxon>Sphaerotilaceae</taxon>
        <taxon>Rubrivivax</taxon>
    </lineage>
</organism>
<protein>
    <recommendedName>
        <fullName evidence="3">BON domain-containing protein</fullName>
    </recommendedName>
</protein>
<keyword evidence="2" id="KW-0732">Signal</keyword>
<keyword evidence="5" id="KW-1185">Reference proteome</keyword>
<dbReference type="InterPro" id="IPR051686">
    <property type="entry name" value="Lipoprotein_DolP"/>
</dbReference>
<evidence type="ECO:0000313" key="5">
    <source>
        <dbReference type="Proteomes" id="UP000007883"/>
    </source>
</evidence>
<evidence type="ECO:0000256" key="1">
    <source>
        <dbReference type="SAM" id="MobiDB-lite"/>
    </source>
</evidence>
<dbReference type="KEGG" id="rge:RGE_28600"/>
<dbReference type="AlphaFoldDB" id="I0HT62"/>
<dbReference type="Proteomes" id="UP000007883">
    <property type="component" value="Chromosome"/>
</dbReference>
<name>I0HT62_RUBGI</name>
<evidence type="ECO:0000256" key="2">
    <source>
        <dbReference type="SAM" id="SignalP"/>
    </source>
</evidence>
<feature type="domain" description="BON" evidence="3">
    <location>
        <begin position="78"/>
        <end position="146"/>
    </location>
</feature>
<dbReference type="HOGENOM" id="CLU_121933_1_0_4"/>
<dbReference type="Pfam" id="PF04972">
    <property type="entry name" value="BON"/>
    <property type="match status" value="1"/>
</dbReference>
<dbReference type="Gene3D" id="3.30.1340.30">
    <property type="match status" value="1"/>
</dbReference>
<proteinExistence type="predicted"/>
<feature type="region of interest" description="Disordered" evidence="1">
    <location>
        <begin position="29"/>
        <end position="66"/>
    </location>
</feature>
<dbReference type="PANTHER" id="PTHR34606:SF15">
    <property type="entry name" value="BON DOMAIN-CONTAINING PROTEIN"/>
    <property type="match status" value="1"/>
</dbReference>
<feature type="chain" id="PRO_5003629221" description="BON domain-containing protein" evidence="2">
    <location>
        <begin position="22"/>
        <end position="147"/>
    </location>
</feature>
<evidence type="ECO:0000259" key="3">
    <source>
        <dbReference type="PROSITE" id="PS50914"/>
    </source>
</evidence>
<feature type="compositionally biased region" description="Basic and acidic residues" evidence="1">
    <location>
        <begin position="29"/>
        <end position="38"/>
    </location>
</feature>
<dbReference type="eggNOG" id="COG2823">
    <property type="taxonomic scope" value="Bacteria"/>
</dbReference>
<dbReference type="PROSITE" id="PS51257">
    <property type="entry name" value="PROKAR_LIPOPROTEIN"/>
    <property type="match status" value="1"/>
</dbReference>
<dbReference type="PATRIC" id="fig|983917.3.peg.2788"/>
<reference evidence="4 5" key="1">
    <citation type="journal article" date="2012" name="J. Bacteriol.">
        <title>Complete genome sequence of phototrophic betaproteobacterium Rubrivivax gelatinosus IL144.</title>
        <authorList>
            <person name="Nagashima S."/>
            <person name="Kamimura A."/>
            <person name="Shimizu T."/>
            <person name="Nakamura-isaki S."/>
            <person name="Aono E."/>
            <person name="Sakamoto K."/>
            <person name="Ichikawa N."/>
            <person name="Nakazawa H."/>
            <person name="Sekine M."/>
            <person name="Yamazaki S."/>
            <person name="Fujita N."/>
            <person name="Shimada K."/>
            <person name="Hanada S."/>
            <person name="Nagashima K.V.P."/>
        </authorList>
    </citation>
    <scope>NUCLEOTIDE SEQUENCE [LARGE SCALE GENOMIC DNA]</scope>
    <source>
        <strain evidence="5">NBRC 100245 / IL144</strain>
    </source>
</reference>
<dbReference type="PANTHER" id="PTHR34606">
    <property type="entry name" value="BON DOMAIN-CONTAINING PROTEIN"/>
    <property type="match status" value="1"/>
</dbReference>
<dbReference type="EMBL" id="AP012320">
    <property type="protein sequence ID" value="BAL96199.1"/>
    <property type="molecule type" value="Genomic_DNA"/>
</dbReference>
<dbReference type="STRING" id="983917.RGE_28600"/>